<evidence type="ECO:0008006" key="3">
    <source>
        <dbReference type="Google" id="ProtNLM"/>
    </source>
</evidence>
<gene>
    <name evidence="1" type="ORF">A2690_00865</name>
</gene>
<dbReference type="GO" id="GO:0006508">
    <property type="term" value="P:proteolysis"/>
    <property type="evidence" value="ECO:0007669"/>
    <property type="project" value="InterPro"/>
</dbReference>
<accession>A0A1F7GAS3</accession>
<comment type="caution">
    <text evidence="1">The sequence shown here is derived from an EMBL/GenBank/DDBJ whole genome shotgun (WGS) entry which is preliminary data.</text>
</comment>
<proteinExistence type="predicted"/>
<evidence type="ECO:0000313" key="2">
    <source>
        <dbReference type="Proteomes" id="UP000178372"/>
    </source>
</evidence>
<dbReference type="PROSITE" id="PS00141">
    <property type="entry name" value="ASP_PROTEASE"/>
    <property type="match status" value="1"/>
</dbReference>
<dbReference type="AlphaFoldDB" id="A0A1F7GAS3"/>
<name>A0A1F7GAS3_9BACT</name>
<dbReference type="InterPro" id="IPR021109">
    <property type="entry name" value="Peptidase_aspartic_dom_sf"/>
</dbReference>
<organism evidence="1 2">
    <name type="scientific">Candidatus Roizmanbacteria bacterium RIFCSPHIGHO2_01_FULL_39_12b</name>
    <dbReference type="NCBI Taxonomy" id="1802030"/>
    <lineage>
        <taxon>Bacteria</taxon>
        <taxon>Candidatus Roizmaniibacteriota</taxon>
    </lineage>
</organism>
<dbReference type="SUPFAM" id="SSF50630">
    <property type="entry name" value="Acid proteases"/>
    <property type="match status" value="1"/>
</dbReference>
<dbReference type="InterPro" id="IPR001969">
    <property type="entry name" value="Aspartic_peptidase_AS"/>
</dbReference>
<reference evidence="1 2" key="1">
    <citation type="journal article" date="2016" name="Nat. Commun.">
        <title>Thousands of microbial genomes shed light on interconnected biogeochemical processes in an aquifer system.</title>
        <authorList>
            <person name="Anantharaman K."/>
            <person name="Brown C.T."/>
            <person name="Hug L.A."/>
            <person name="Sharon I."/>
            <person name="Castelle C.J."/>
            <person name="Probst A.J."/>
            <person name="Thomas B.C."/>
            <person name="Singh A."/>
            <person name="Wilkins M.J."/>
            <person name="Karaoz U."/>
            <person name="Brodie E.L."/>
            <person name="Williams K.H."/>
            <person name="Hubbard S.S."/>
            <person name="Banfield J.F."/>
        </authorList>
    </citation>
    <scope>NUCLEOTIDE SEQUENCE [LARGE SCALE GENOMIC DNA]</scope>
</reference>
<protein>
    <recommendedName>
        <fullName evidence="3">Peptidase A2 domain-containing protein</fullName>
    </recommendedName>
</protein>
<dbReference type="EMBL" id="MFZF01000022">
    <property type="protein sequence ID" value="OGK15990.1"/>
    <property type="molecule type" value="Genomic_DNA"/>
</dbReference>
<evidence type="ECO:0000313" key="1">
    <source>
        <dbReference type="EMBL" id="OGK15990.1"/>
    </source>
</evidence>
<dbReference type="GO" id="GO:0004190">
    <property type="term" value="F:aspartic-type endopeptidase activity"/>
    <property type="evidence" value="ECO:0007669"/>
    <property type="project" value="InterPro"/>
</dbReference>
<sequence>MDVKFPFESVGSCFFGKVYRPIVKVSFLSPKTNLYITTWLIVDSGADFTILPQYLSDDLGISFEHDCVVDETHGVGGRQTLYLLRQRIKVKIGRFERMIPLAFLDSNEVPPLMGRLGFIETFETLFSKKHTVVFKE</sequence>
<dbReference type="Proteomes" id="UP000178372">
    <property type="component" value="Unassembled WGS sequence"/>
</dbReference>
<dbReference type="Gene3D" id="2.40.70.10">
    <property type="entry name" value="Acid Proteases"/>
    <property type="match status" value="1"/>
</dbReference>
<dbReference type="Pfam" id="PF13650">
    <property type="entry name" value="Asp_protease_2"/>
    <property type="match status" value="1"/>
</dbReference>